<feature type="compositionally biased region" description="Basic and acidic residues" evidence="1">
    <location>
        <begin position="143"/>
        <end position="154"/>
    </location>
</feature>
<organism evidence="2 3">
    <name type="scientific">Muraenolepis orangiensis</name>
    <name type="common">Patagonian moray cod</name>
    <dbReference type="NCBI Taxonomy" id="630683"/>
    <lineage>
        <taxon>Eukaryota</taxon>
        <taxon>Metazoa</taxon>
        <taxon>Chordata</taxon>
        <taxon>Craniata</taxon>
        <taxon>Vertebrata</taxon>
        <taxon>Euteleostomi</taxon>
        <taxon>Actinopterygii</taxon>
        <taxon>Neopterygii</taxon>
        <taxon>Teleostei</taxon>
        <taxon>Neoteleostei</taxon>
        <taxon>Acanthomorphata</taxon>
        <taxon>Zeiogadaria</taxon>
        <taxon>Gadariae</taxon>
        <taxon>Gadiformes</taxon>
        <taxon>Muraenolepidoidei</taxon>
        <taxon>Muraenolepididae</taxon>
        <taxon>Muraenolepis</taxon>
    </lineage>
</organism>
<accession>A0A9Q0DQH0</accession>
<feature type="region of interest" description="Disordered" evidence="1">
    <location>
        <begin position="143"/>
        <end position="186"/>
    </location>
</feature>
<keyword evidence="3" id="KW-1185">Reference proteome</keyword>
<reference evidence="2" key="1">
    <citation type="submission" date="2022-07" db="EMBL/GenBank/DDBJ databases">
        <title>Chromosome-level genome of Muraenolepis orangiensis.</title>
        <authorList>
            <person name="Kim J."/>
        </authorList>
    </citation>
    <scope>NUCLEOTIDE SEQUENCE</scope>
    <source>
        <strain evidence="2">KU_S4_2022</strain>
        <tissue evidence="2">Muscle</tissue>
    </source>
</reference>
<protein>
    <submittedName>
        <fullName evidence="2">Uncharacterized protein</fullName>
    </submittedName>
</protein>
<feature type="compositionally biased region" description="Polar residues" evidence="1">
    <location>
        <begin position="51"/>
        <end position="71"/>
    </location>
</feature>
<dbReference type="AlphaFoldDB" id="A0A9Q0DQH0"/>
<evidence type="ECO:0000313" key="2">
    <source>
        <dbReference type="EMBL" id="KAJ3591320.1"/>
    </source>
</evidence>
<sequence length="186" mass="20169">MPRRVGQEEMPLLNRTEKWVWDTFSFLIPHIEMVDARNVASFAAAVASASGTELTPSTNQKSVVASTTSRVATPTLPAASPPASQTASQPGSVGSRRGSEDGVTSGELKVLLRVAAPTLGSMWRRACPSLPGQIRRDAEKNIMQELHRAQRAAEHSQTQPPPSQHQDGEDDDTDLYQAQEDPLDDK</sequence>
<name>A0A9Q0DQH0_9TELE</name>
<evidence type="ECO:0000313" key="3">
    <source>
        <dbReference type="Proteomes" id="UP001148018"/>
    </source>
</evidence>
<dbReference type="EMBL" id="JANIIK010000114">
    <property type="protein sequence ID" value="KAJ3591320.1"/>
    <property type="molecule type" value="Genomic_DNA"/>
</dbReference>
<dbReference type="OrthoDB" id="6146842at2759"/>
<feature type="region of interest" description="Disordered" evidence="1">
    <location>
        <begin position="49"/>
        <end position="104"/>
    </location>
</feature>
<feature type="compositionally biased region" description="Low complexity" evidence="1">
    <location>
        <begin position="72"/>
        <end position="90"/>
    </location>
</feature>
<dbReference type="Proteomes" id="UP001148018">
    <property type="component" value="Unassembled WGS sequence"/>
</dbReference>
<gene>
    <name evidence="2" type="ORF">NHX12_009266</name>
</gene>
<proteinExistence type="predicted"/>
<comment type="caution">
    <text evidence="2">The sequence shown here is derived from an EMBL/GenBank/DDBJ whole genome shotgun (WGS) entry which is preliminary data.</text>
</comment>
<evidence type="ECO:0000256" key="1">
    <source>
        <dbReference type="SAM" id="MobiDB-lite"/>
    </source>
</evidence>